<sequence>MPVAEQARVKRTISGIAEALHGACRVQFFAELVSAEMGSELSSVLDVWWSRAMLDTAPAREPDGTPPEAP</sequence>
<reference evidence="1 2" key="1">
    <citation type="submission" date="2020-08" db="EMBL/GenBank/DDBJ databases">
        <title>Genomic Encyclopedia of Type Strains, Phase IV (KMG-IV): sequencing the most valuable type-strain genomes for metagenomic binning, comparative biology and taxonomic classification.</title>
        <authorList>
            <person name="Goeker M."/>
        </authorList>
    </citation>
    <scope>NUCLEOTIDE SEQUENCE [LARGE SCALE GENOMIC DNA]</scope>
    <source>
        <strain evidence="1 2">DSM 45385</strain>
    </source>
</reference>
<protein>
    <submittedName>
        <fullName evidence="1">Uncharacterized protein</fullName>
    </submittedName>
</protein>
<accession>A0A7W8A4T5</accession>
<dbReference type="EMBL" id="JACHIN010000006">
    <property type="protein sequence ID" value="MBB5079582.1"/>
    <property type="molecule type" value="Genomic_DNA"/>
</dbReference>
<comment type="caution">
    <text evidence="1">The sequence shown here is derived from an EMBL/GenBank/DDBJ whole genome shotgun (WGS) entry which is preliminary data.</text>
</comment>
<dbReference type="AlphaFoldDB" id="A0A7W8A4T5"/>
<organism evidence="1 2">
    <name type="scientific">Nonomuraea endophytica</name>
    <dbReference type="NCBI Taxonomy" id="714136"/>
    <lineage>
        <taxon>Bacteria</taxon>
        <taxon>Bacillati</taxon>
        <taxon>Actinomycetota</taxon>
        <taxon>Actinomycetes</taxon>
        <taxon>Streptosporangiales</taxon>
        <taxon>Streptosporangiaceae</taxon>
        <taxon>Nonomuraea</taxon>
    </lineage>
</organism>
<proteinExistence type="predicted"/>
<keyword evidence="2" id="KW-1185">Reference proteome</keyword>
<dbReference type="RefSeq" id="WP_184965280.1">
    <property type="nucleotide sequence ID" value="NZ_JACHIN010000006.1"/>
</dbReference>
<dbReference type="Proteomes" id="UP000568380">
    <property type="component" value="Unassembled WGS sequence"/>
</dbReference>
<name>A0A7W8A4T5_9ACTN</name>
<evidence type="ECO:0000313" key="1">
    <source>
        <dbReference type="EMBL" id="MBB5079582.1"/>
    </source>
</evidence>
<gene>
    <name evidence="1" type="ORF">HNR40_005068</name>
</gene>
<evidence type="ECO:0000313" key="2">
    <source>
        <dbReference type="Proteomes" id="UP000568380"/>
    </source>
</evidence>